<evidence type="ECO:0000313" key="2">
    <source>
        <dbReference type="EMBL" id="GED06494.1"/>
    </source>
</evidence>
<keyword evidence="1" id="KW-0472">Membrane</keyword>
<reference evidence="2 3" key="1">
    <citation type="submission" date="2019-06" db="EMBL/GenBank/DDBJ databases">
        <title>Whole genome shotgun sequence of Glutamicibacter uratoxydans NBRC 15515.</title>
        <authorList>
            <person name="Hosoyama A."/>
            <person name="Uohara A."/>
            <person name="Ohji S."/>
            <person name="Ichikawa N."/>
        </authorList>
    </citation>
    <scope>NUCLEOTIDE SEQUENCE [LARGE SCALE GENOMIC DNA]</scope>
    <source>
        <strain evidence="2 3">NBRC 15515</strain>
    </source>
</reference>
<accession>A0A4Y4DRE2</accession>
<dbReference type="RefSeq" id="WP_141364599.1">
    <property type="nucleotide sequence ID" value="NZ_BAAAJL010000010.1"/>
</dbReference>
<gene>
    <name evidence="2" type="ORF">AUR04nite_20260</name>
</gene>
<keyword evidence="1" id="KW-1133">Transmembrane helix</keyword>
<proteinExistence type="predicted"/>
<sequence>MDKREQALQGWQSKVARINKVAALFGLCLLLGIILNLITPLPWIPYGSDRLDVPQTLTVQTDEGKSITLTRDEQKWYGTSQAIPLLPLATWLDRESHAAQRLQMLPKKSPEESSQPRFRYADLSSRSSEAFDPSVRYYLDAPYEPTLQNSYDVPWPILAGDTIVVDDPGIRSISHIISGPVGARDEPPQMRFEFKVTFDLIKSYELGRTDISVPVGWFGSRFIVLLNSSPVWMIGISGAGLLVSLIVRAYCHRQLARAWR</sequence>
<protein>
    <submittedName>
        <fullName evidence="2">Uncharacterized protein</fullName>
    </submittedName>
</protein>
<organism evidence="2 3">
    <name type="scientific">Glutamicibacter uratoxydans</name>
    <name type="common">Arthrobacter uratoxydans</name>
    <dbReference type="NCBI Taxonomy" id="43667"/>
    <lineage>
        <taxon>Bacteria</taxon>
        <taxon>Bacillati</taxon>
        <taxon>Actinomycetota</taxon>
        <taxon>Actinomycetes</taxon>
        <taxon>Micrococcales</taxon>
        <taxon>Micrococcaceae</taxon>
        <taxon>Glutamicibacter</taxon>
    </lineage>
</organism>
<feature type="transmembrane region" description="Helical" evidence="1">
    <location>
        <begin position="231"/>
        <end position="251"/>
    </location>
</feature>
<keyword evidence="3" id="KW-1185">Reference proteome</keyword>
<dbReference type="AlphaFoldDB" id="A0A4Y4DRE2"/>
<name>A0A4Y4DRE2_GLUUR</name>
<evidence type="ECO:0000313" key="3">
    <source>
        <dbReference type="Proteomes" id="UP000316612"/>
    </source>
</evidence>
<dbReference type="EMBL" id="BJNY01000010">
    <property type="protein sequence ID" value="GED06494.1"/>
    <property type="molecule type" value="Genomic_DNA"/>
</dbReference>
<dbReference type="Proteomes" id="UP000316612">
    <property type="component" value="Unassembled WGS sequence"/>
</dbReference>
<keyword evidence="1" id="KW-0812">Transmembrane</keyword>
<evidence type="ECO:0000256" key="1">
    <source>
        <dbReference type="SAM" id="Phobius"/>
    </source>
</evidence>
<feature type="transmembrane region" description="Helical" evidence="1">
    <location>
        <begin position="21"/>
        <end position="44"/>
    </location>
</feature>
<comment type="caution">
    <text evidence="2">The sequence shown here is derived from an EMBL/GenBank/DDBJ whole genome shotgun (WGS) entry which is preliminary data.</text>
</comment>